<keyword evidence="3" id="KW-1185">Reference proteome</keyword>
<gene>
    <name evidence="2" type="ORF">GCM10007857_00780</name>
</gene>
<dbReference type="EMBL" id="BSOW01000001">
    <property type="protein sequence ID" value="GLR83368.1"/>
    <property type="molecule type" value="Genomic_DNA"/>
</dbReference>
<proteinExistence type="predicted"/>
<dbReference type="RefSeq" id="WP_431309551.1">
    <property type="nucleotide sequence ID" value="NZ_BSOW01000001.1"/>
</dbReference>
<sequence length="75" mass="8796">MQMTAKRSRTKQTHSLQERLQMSAENARQRARRLPAGKEREMLLRRAKQDEMASSLTDWLTAPAARRRWEGEGRS</sequence>
<feature type="compositionally biased region" description="Basic residues" evidence="1">
    <location>
        <begin position="1"/>
        <end position="12"/>
    </location>
</feature>
<protein>
    <submittedName>
        <fullName evidence="2">Uncharacterized protein</fullName>
    </submittedName>
</protein>
<accession>A0ABQ6AM93</accession>
<evidence type="ECO:0000313" key="3">
    <source>
        <dbReference type="Proteomes" id="UP001156905"/>
    </source>
</evidence>
<dbReference type="Proteomes" id="UP001156905">
    <property type="component" value="Unassembled WGS sequence"/>
</dbReference>
<evidence type="ECO:0000256" key="1">
    <source>
        <dbReference type="SAM" id="MobiDB-lite"/>
    </source>
</evidence>
<organism evidence="2 3">
    <name type="scientific">Bradyrhizobium iriomotense</name>
    <dbReference type="NCBI Taxonomy" id="441950"/>
    <lineage>
        <taxon>Bacteria</taxon>
        <taxon>Pseudomonadati</taxon>
        <taxon>Pseudomonadota</taxon>
        <taxon>Alphaproteobacteria</taxon>
        <taxon>Hyphomicrobiales</taxon>
        <taxon>Nitrobacteraceae</taxon>
        <taxon>Bradyrhizobium</taxon>
    </lineage>
</organism>
<feature type="compositionally biased region" description="Polar residues" evidence="1">
    <location>
        <begin position="13"/>
        <end position="26"/>
    </location>
</feature>
<feature type="region of interest" description="Disordered" evidence="1">
    <location>
        <begin position="1"/>
        <end position="39"/>
    </location>
</feature>
<evidence type="ECO:0000313" key="2">
    <source>
        <dbReference type="EMBL" id="GLR83368.1"/>
    </source>
</evidence>
<comment type="caution">
    <text evidence="2">The sequence shown here is derived from an EMBL/GenBank/DDBJ whole genome shotgun (WGS) entry which is preliminary data.</text>
</comment>
<name>A0ABQ6AM93_9BRAD</name>
<reference evidence="3" key="1">
    <citation type="journal article" date="2019" name="Int. J. Syst. Evol. Microbiol.">
        <title>The Global Catalogue of Microorganisms (GCM) 10K type strain sequencing project: providing services to taxonomists for standard genome sequencing and annotation.</title>
        <authorList>
            <consortium name="The Broad Institute Genomics Platform"/>
            <consortium name="The Broad Institute Genome Sequencing Center for Infectious Disease"/>
            <person name="Wu L."/>
            <person name="Ma J."/>
        </authorList>
    </citation>
    <scope>NUCLEOTIDE SEQUENCE [LARGE SCALE GENOMIC DNA]</scope>
    <source>
        <strain evidence="3">NBRC 102520</strain>
    </source>
</reference>